<evidence type="ECO:0000313" key="2">
    <source>
        <dbReference type="EMBL" id="CAE6492623.1"/>
    </source>
</evidence>
<dbReference type="InterPro" id="IPR045338">
    <property type="entry name" value="DUF6535"/>
</dbReference>
<dbReference type="EMBL" id="CAJMXA010003239">
    <property type="protein sequence ID" value="CAE6492623.1"/>
    <property type="molecule type" value="Genomic_DNA"/>
</dbReference>
<name>A0A8H3CPE0_9AGAM</name>
<evidence type="ECO:0000313" key="3">
    <source>
        <dbReference type="Proteomes" id="UP000663853"/>
    </source>
</evidence>
<sequence length="158" mass="17933">MDKDLDNDSSECMYASICYVLMVFVYRMKAEGEWVMTELDADAQVWETYVQETSQVDRELVDGWNKSMDVILSEFHYSRCFQAALFLAISTVFVIKSYKNLKQDSADLSAQTLLTISWMLAVIANGSQSPGAQSSCRRHGLYLQGLATSKEIRADPWD</sequence>
<dbReference type="Proteomes" id="UP000663853">
    <property type="component" value="Unassembled WGS sequence"/>
</dbReference>
<comment type="caution">
    <text evidence="2">The sequence shown here is derived from an EMBL/GenBank/DDBJ whole genome shotgun (WGS) entry which is preliminary data.</text>
</comment>
<dbReference type="AlphaFoldDB" id="A0A8H3CPE0"/>
<organism evidence="2 3">
    <name type="scientific">Rhizoctonia solani</name>
    <dbReference type="NCBI Taxonomy" id="456999"/>
    <lineage>
        <taxon>Eukaryota</taxon>
        <taxon>Fungi</taxon>
        <taxon>Dikarya</taxon>
        <taxon>Basidiomycota</taxon>
        <taxon>Agaricomycotina</taxon>
        <taxon>Agaricomycetes</taxon>
        <taxon>Cantharellales</taxon>
        <taxon>Ceratobasidiaceae</taxon>
        <taxon>Rhizoctonia</taxon>
    </lineage>
</organism>
<dbReference type="Pfam" id="PF20153">
    <property type="entry name" value="DUF6535"/>
    <property type="match status" value="1"/>
</dbReference>
<protein>
    <recommendedName>
        <fullName evidence="1">DUF6535 domain-containing protein</fullName>
    </recommendedName>
</protein>
<feature type="domain" description="DUF6535" evidence="1">
    <location>
        <begin position="46"/>
        <end position="130"/>
    </location>
</feature>
<reference evidence="2" key="1">
    <citation type="submission" date="2021-01" db="EMBL/GenBank/DDBJ databases">
        <authorList>
            <person name="Kaushik A."/>
        </authorList>
    </citation>
    <scope>NUCLEOTIDE SEQUENCE</scope>
    <source>
        <strain evidence="2">AG6-10EEA</strain>
    </source>
</reference>
<proteinExistence type="predicted"/>
<gene>
    <name evidence="2" type="ORF">RDB_LOCUS103224</name>
</gene>
<accession>A0A8H3CPE0</accession>
<evidence type="ECO:0000259" key="1">
    <source>
        <dbReference type="Pfam" id="PF20153"/>
    </source>
</evidence>